<reference evidence="2 3" key="1">
    <citation type="submission" date="2016-10" db="EMBL/GenBank/DDBJ databases">
        <authorList>
            <person name="de Groot N.N."/>
        </authorList>
    </citation>
    <scope>NUCLEOTIDE SEQUENCE [LARGE SCALE GENOMIC DNA]</scope>
    <source>
        <strain evidence="2 3">CPCC 202808</strain>
    </source>
</reference>
<reference evidence="1 4" key="2">
    <citation type="submission" date="2020-07" db="EMBL/GenBank/DDBJ databases">
        <title>Sequencing the genomes of 1000 actinobacteria strains.</title>
        <authorList>
            <person name="Klenk H.-P."/>
        </authorList>
    </citation>
    <scope>NUCLEOTIDE SEQUENCE [LARGE SCALE GENOMIC DNA]</scope>
    <source>
        <strain evidence="1 4">DSM 45117</strain>
    </source>
</reference>
<proteinExistence type="predicted"/>
<sequence>MGLWRRLELLGDTEHLRWLRRRTIPARESDTGWSSA</sequence>
<name>A0A1I3C1W7_9ACTN</name>
<dbReference type="AlphaFoldDB" id="A0A1I3C1W7"/>
<keyword evidence="4" id="KW-1185">Reference proteome</keyword>
<organism evidence="2 3">
    <name type="scientific">Actinopolymorpha cephalotaxi</name>
    <dbReference type="NCBI Taxonomy" id="504797"/>
    <lineage>
        <taxon>Bacteria</taxon>
        <taxon>Bacillati</taxon>
        <taxon>Actinomycetota</taxon>
        <taxon>Actinomycetes</taxon>
        <taxon>Propionibacteriales</taxon>
        <taxon>Actinopolymorphaceae</taxon>
        <taxon>Actinopolymorpha</taxon>
    </lineage>
</organism>
<protein>
    <submittedName>
        <fullName evidence="2">Uncharacterized protein</fullName>
    </submittedName>
</protein>
<gene>
    <name evidence="1" type="ORF">FHR37_002931</name>
    <name evidence="2" type="ORF">SAMN05421678_12832</name>
</gene>
<evidence type="ECO:0000313" key="2">
    <source>
        <dbReference type="EMBL" id="SFH68423.1"/>
    </source>
</evidence>
<evidence type="ECO:0000313" key="3">
    <source>
        <dbReference type="Proteomes" id="UP000199052"/>
    </source>
</evidence>
<dbReference type="Proteomes" id="UP000533017">
    <property type="component" value="Unassembled WGS sequence"/>
</dbReference>
<evidence type="ECO:0000313" key="1">
    <source>
        <dbReference type="EMBL" id="NYH84080.1"/>
    </source>
</evidence>
<accession>A0A1I3C1W7</accession>
<evidence type="ECO:0000313" key="4">
    <source>
        <dbReference type="Proteomes" id="UP000533017"/>
    </source>
</evidence>
<dbReference type="EMBL" id="FOOI01000028">
    <property type="protein sequence ID" value="SFH68423.1"/>
    <property type="molecule type" value="Genomic_DNA"/>
</dbReference>
<dbReference type="EMBL" id="JACBZA010000001">
    <property type="protein sequence ID" value="NYH84080.1"/>
    <property type="molecule type" value="Genomic_DNA"/>
</dbReference>
<dbReference type="Proteomes" id="UP000199052">
    <property type="component" value="Unassembled WGS sequence"/>
</dbReference>